<gene>
    <name evidence="3" type="ORF">NB063_16065</name>
</gene>
<organism evidence="3 4">
    <name type="scientific">Aporhodopirellula aestuarii</name>
    <dbReference type="NCBI Taxonomy" id="2950107"/>
    <lineage>
        <taxon>Bacteria</taxon>
        <taxon>Pseudomonadati</taxon>
        <taxon>Planctomycetota</taxon>
        <taxon>Planctomycetia</taxon>
        <taxon>Pirellulales</taxon>
        <taxon>Pirellulaceae</taxon>
        <taxon>Aporhodopirellula</taxon>
    </lineage>
</organism>
<feature type="region of interest" description="Disordered" evidence="1">
    <location>
        <begin position="561"/>
        <end position="581"/>
    </location>
</feature>
<keyword evidence="2" id="KW-1133">Transmembrane helix</keyword>
<feature type="transmembrane region" description="Helical" evidence="2">
    <location>
        <begin position="24"/>
        <end position="47"/>
    </location>
</feature>
<dbReference type="RefSeq" id="WP_250929756.1">
    <property type="nucleotide sequence ID" value="NZ_JAMQBK010000041.1"/>
</dbReference>
<dbReference type="Proteomes" id="UP001202961">
    <property type="component" value="Unassembled WGS sequence"/>
</dbReference>
<evidence type="ECO:0000313" key="4">
    <source>
        <dbReference type="Proteomes" id="UP001202961"/>
    </source>
</evidence>
<protein>
    <submittedName>
        <fullName evidence="3">Uncharacterized protein</fullName>
    </submittedName>
</protein>
<evidence type="ECO:0000256" key="2">
    <source>
        <dbReference type="SAM" id="Phobius"/>
    </source>
</evidence>
<name>A0ABT0U5B9_9BACT</name>
<reference evidence="3 4" key="1">
    <citation type="journal article" date="2022" name="Syst. Appl. Microbiol.">
        <title>Rhodopirellula aestuarii sp. nov., a novel member of the genus Rhodopirellula isolated from brackish sediments collected in the Tagus River estuary, Portugal.</title>
        <authorList>
            <person name="Vitorino I.R."/>
            <person name="Klimek D."/>
            <person name="Calusinska M."/>
            <person name="Lobo-da-Cunha A."/>
            <person name="Vasconcelos V."/>
            <person name="Lage O.M."/>
        </authorList>
    </citation>
    <scope>NUCLEOTIDE SEQUENCE [LARGE SCALE GENOMIC DNA]</scope>
    <source>
        <strain evidence="3 4">ICT_H3.1</strain>
    </source>
</reference>
<sequence length="581" mass="64709">MKAINEEFPDQEAVKSKRAKRWRLVLLFGAVAAIVAGFGGWLAVYYVGATALSHVPLEPGNVAVPTLRTLQWRDRSETTDQLTEYWAKRPLKSWQTEGKINAARALLGRFLLQRDLDAANAYLLSVEPWGAAGSTWFRHPEGDYDFTMAGLTPILFLFGDQPDVLYPDTREHLLDVLLPLEGGEPLVMVPRTFGLIRDTENHLLMTEGSRYLKNRWMALHGSTRPEHDNVANSLEAWLLKLLDDLRSAGVYEFNSIPYEGYTLTALLNLEAFGSDAVRESARDLLDQLNWNYALGSLRFRRFPPFRRQLEHADDAGLSSDRHTALIKTWISLLPDGPTDLKITENQHIGIWGCWAPYRFPDQTARWIIEKPTSYYVQIGHGPSGSPEIYSGGPGYLLTAGGVHRGARSMLVARPITLILDDKAKNLSQVLHLSGPGTDFRQWNCTGVWRDFAVAAGPVSIPKGWKPDAASETWQVYQRGESLCVAVHSTNQVGIVCLVHGGDPQAALTAIETANPDVDRLKKSFRHPGGNRIDYDTGAPQSRWVIERVDGEAVDRRFDSWPRLRGDVPSQSNAALPKGQGG</sequence>
<keyword evidence="2" id="KW-0472">Membrane</keyword>
<evidence type="ECO:0000313" key="3">
    <source>
        <dbReference type="EMBL" id="MCM2372121.1"/>
    </source>
</evidence>
<proteinExistence type="predicted"/>
<keyword evidence="2" id="KW-0812">Transmembrane</keyword>
<dbReference type="EMBL" id="JAMQBK010000041">
    <property type="protein sequence ID" value="MCM2372121.1"/>
    <property type="molecule type" value="Genomic_DNA"/>
</dbReference>
<evidence type="ECO:0000256" key="1">
    <source>
        <dbReference type="SAM" id="MobiDB-lite"/>
    </source>
</evidence>
<keyword evidence="4" id="KW-1185">Reference proteome</keyword>
<accession>A0ABT0U5B9</accession>
<comment type="caution">
    <text evidence="3">The sequence shown here is derived from an EMBL/GenBank/DDBJ whole genome shotgun (WGS) entry which is preliminary data.</text>
</comment>